<dbReference type="AlphaFoldDB" id="A0A1X0S2J4"/>
<feature type="transmembrane region" description="Helical" evidence="1">
    <location>
        <begin position="15"/>
        <end position="34"/>
    </location>
</feature>
<keyword evidence="1" id="KW-0472">Membrane</keyword>
<evidence type="ECO:0000313" key="3">
    <source>
        <dbReference type="Proteomes" id="UP000242381"/>
    </source>
</evidence>
<keyword evidence="1" id="KW-1133">Transmembrane helix</keyword>
<proteinExistence type="predicted"/>
<dbReference type="EMBL" id="KV921328">
    <property type="protein sequence ID" value="ORE18535.1"/>
    <property type="molecule type" value="Genomic_DNA"/>
</dbReference>
<protein>
    <submittedName>
        <fullName evidence="2">Uncharacterized protein</fullName>
    </submittedName>
</protein>
<gene>
    <name evidence="2" type="ORF">BCV71DRAFT_234861</name>
</gene>
<feature type="transmembrane region" description="Helical" evidence="1">
    <location>
        <begin position="69"/>
        <end position="92"/>
    </location>
</feature>
<sequence>MTTIAIFILHRSRKLWLTLLCLPVVAMLAILLFVNRDNVFLCVLSAIWVALLLVSAIAHFVVHIRAIRVTLGFLIFVSFFFLVIKGCFVTAVEQRYTDTASWLSRFKNPFHYG</sequence>
<dbReference type="Proteomes" id="UP000242381">
    <property type="component" value="Unassembled WGS sequence"/>
</dbReference>
<accession>A0A1X0S2J4</accession>
<organism evidence="2 3">
    <name type="scientific">Rhizopus microsporus</name>
    <dbReference type="NCBI Taxonomy" id="58291"/>
    <lineage>
        <taxon>Eukaryota</taxon>
        <taxon>Fungi</taxon>
        <taxon>Fungi incertae sedis</taxon>
        <taxon>Mucoromycota</taxon>
        <taxon>Mucoromycotina</taxon>
        <taxon>Mucoromycetes</taxon>
        <taxon>Mucorales</taxon>
        <taxon>Mucorineae</taxon>
        <taxon>Rhizopodaceae</taxon>
        <taxon>Rhizopus</taxon>
    </lineage>
</organism>
<feature type="transmembrane region" description="Helical" evidence="1">
    <location>
        <begin position="40"/>
        <end position="62"/>
    </location>
</feature>
<reference evidence="2 3" key="1">
    <citation type="journal article" date="2016" name="Proc. Natl. Acad. Sci. U.S.A.">
        <title>Lipid metabolic changes in an early divergent fungus govern the establishment of a mutualistic symbiosis with endobacteria.</title>
        <authorList>
            <person name="Lastovetsky O.A."/>
            <person name="Gaspar M.L."/>
            <person name="Mondo S.J."/>
            <person name="LaButti K.M."/>
            <person name="Sandor L."/>
            <person name="Grigoriev I.V."/>
            <person name="Henry S.A."/>
            <person name="Pawlowska T.E."/>
        </authorList>
    </citation>
    <scope>NUCLEOTIDE SEQUENCE [LARGE SCALE GENOMIC DNA]</scope>
    <source>
        <strain evidence="2 3">ATCC 11559</strain>
    </source>
</reference>
<keyword evidence="1" id="KW-0812">Transmembrane</keyword>
<evidence type="ECO:0000313" key="2">
    <source>
        <dbReference type="EMBL" id="ORE18535.1"/>
    </source>
</evidence>
<evidence type="ECO:0000256" key="1">
    <source>
        <dbReference type="SAM" id="Phobius"/>
    </source>
</evidence>
<name>A0A1X0S2J4_RHIZD</name>